<organism evidence="1 2">
    <name type="scientific">Botryotinia calthae</name>
    <dbReference type="NCBI Taxonomy" id="38488"/>
    <lineage>
        <taxon>Eukaryota</taxon>
        <taxon>Fungi</taxon>
        <taxon>Dikarya</taxon>
        <taxon>Ascomycota</taxon>
        <taxon>Pezizomycotina</taxon>
        <taxon>Leotiomycetes</taxon>
        <taxon>Helotiales</taxon>
        <taxon>Sclerotiniaceae</taxon>
        <taxon>Botryotinia</taxon>
    </lineage>
</organism>
<accession>A0A4Y8DHT3</accession>
<dbReference type="AlphaFoldDB" id="A0A4Y8DHT3"/>
<dbReference type="Proteomes" id="UP000297299">
    <property type="component" value="Unassembled WGS sequence"/>
</dbReference>
<sequence length="90" mass="10460">MDRVDPKSWPMYYNMAEFIDGLWDDSAALRDELDGEVVTNTDMWEFPPREFHDQLDGEICDQKKLADREVGIRRPEKSRSVPSGIEHFAG</sequence>
<keyword evidence="2" id="KW-1185">Reference proteome</keyword>
<protein>
    <submittedName>
        <fullName evidence="1">Uncharacterized protein</fullName>
    </submittedName>
</protein>
<name>A0A4Y8DHT3_9HELO</name>
<dbReference type="EMBL" id="PHWZ01000017">
    <property type="protein sequence ID" value="TEY85091.1"/>
    <property type="molecule type" value="Genomic_DNA"/>
</dbReference>
<dbReference type="OrthoDB" id="194443at2759"/>
<evidence type="ECO:0000313" key="1">
    <source>
        <dbReference type="EMBL" id="TEY85091.1"/>
    </source>
</evidence>
<gene>
    <name evidence="1" type="ORF">BOTCAL_0017g00030</name>
</gene>
<proteinExistence type="predicted"/>
<reference evidence="1 2" key="1">
    <citation type="submission" date="2017-11" db="EMBL/GenBank/DDBJ databases">
        <title>Comparative genomics of Botrytis spp.</title>
        <authorList>
            <person name="Valero-Jimenez C.A."/>
            <person name="Tapia P."/>
            <person name="Veloso J."/>
            <person name="Silva-Moreno E."/>
            <person name="Staats M."/>
            <person name="Valdes J.H."/>
            <person name="Van Kan J.A.L."/>
        </authorList>
    </citation>
    <scope>NUCLEOTIDE SEQUENCE [LARGE SCALE GENOMIC DNA]</scope>
    <source>
        <strain evidence="1 2">MUCL2830</strain>
    </source>
</reference>
<evidence type="ECO:0000313" key="2">
    <source>
        <dbReference type="Proteomes" id="UP000297299"/>
    </source>
</evidence>
<comment type="caution">
    <text evidence="1">The sequence shown here is derived from an EMBL/GenBank/DDBJ whole genome shotgun (WGS) entry which is preliminary data.</text>
</comment>